<name>S8E9W7_FOMSC</name>
<keyword evidence="1" id="KW-0175">Coiled coil</keyword>
<dbReference type="HOGENOM" id="CLU_525837_0_0_1"/>
<evidence type="ECO:0000313" key="4">
    <source>
        <dbReference type="Proteomes" id="UP000015241"/>
    </source>
</evidence>
<evidence type="ECO:0000256" key="1">
    <source>
        <dbReference type="SAM" id="Coils"/>
    </source>
</evidence>
<keyword evidence="4" id="KW-1185">Reference proteome</keyword>
<proteinExistence type="predicted"/>
<dbReference type="AlphaFoldDB" id="S8E9W7"/>
<feature type="region of interest" description="Disordered" evidence="2">
    <location>
        <begin position="139"/>
        <end position="241"/>
    </location>
</feature>
<feature type="compositionally biased region" description="Gly residues" evidence="2">
    <location>
        <begin position="154"/>
        <end position="164"/>
    </location>
</feature>
<organism evidence="3 4">
    <name type="scientific">Fomitopsis schrenkii</name>
    <name type="common">Brown rot fungus</name>
    <dbReference type="NCBI Taxonomy" id="2126942"/>
    <lineage>
        <taxon>Eukaryota</taxon>
        <taxon>Fungi</taxon>
        <taxon>Dikarya</taxon>
        <taxon>Basidiomycota</taxon>
        <taxon>Agaricomycotina</taxon>
        <taxon>Agaricomycetes</taxon>
        <taxon>Polyporales</taxon>
        <taxon>Fomitopsis</taxon>
    </lineage>
</organism>
<accession>S8E9W7</accession>
<sequence length="518" mass="56714">MSTNTDSTVPLAIAGTRRPRSPGDCPDERPLQRGPWRYDRIVGCVTHRRGRCVECTTFIDHVEPVRDNRVYSQARDLADRTAILEAYERGWDDAGARTDELDEKLRACNRRIAELEADLDSTHASLLRTREALAVAEDHIEASRSHSRDRRGWNSGGGGRGRGGYRNYPNSTHNERGPRSTGHGRATTSHRGQSPPATTRDTREPTPLGPSEAVERLPPPTPEHNRTADEDNSADNLKPRSVDEVNAVMTALAGDPTPESVAAYEKARGWIVTANRAQAQKSATAAQFHLLRVWRIPEWVKLQKQQPTLDAGLEEWVRHYNAHRRGPLPKGVLRSPPNNDIEVATLRGHLTTVAILGHGAGRNHLRHQGQRLLAGIFINPQVYQAQLDIHGAVPAANLALTPLPFPTDHGSENPANDAVDRLDSTTLTTRLLVPHCANVGITTGMVTEYLARWARAYLGPRADTAGLAAPATGESTDNESDMGTPPTVEGPLPTEEADHDTEMMDATSVPLPFPEGEL</sequence>
<feature type="coiled-coil region" evidence="1">
    <location>
        <begin position="98"/>
        <end position="125"/>
    </location>
</feature>
<dbReference type="STRING" id="743788.S8E9W7"/>
<evidence type="ECO:0000313" key="3">
    <source>
        <dbReference type="EMBL" id="EPT01762.1"/>
    </source>
</evidence>
<feature type="compositionally biased region" description="Polar residues" evidence="2">
    <location>
        <begin position="186"/>
        <end position="199"/>
    </location>
</feature>
<feature type="region of interest" description="Disordered" evidence="2">
    <location>
        <begin position="467"/>
        <end position="518"/>
    </location>
</feature>
<feature type="compositionally biased region" description="Basic and acidic residues" evidence="2">
    <location>
        <begin position="139"/>
        <end position="152"/>
    </location>
</feature>
<dbReference type="EMBL" id="KE504139">
    <property type="protein sequence ID" value="EPT01762.1"/>
    <property type="molecule type" value="Genomic_DNA"/>
</dbReference>
<reference evidence="3 4" key="1">
    <citation type="journal article" date="2012" name="Science">
        <title>The Paleozoic origin of enzymatic lignin decomposition reconstructed from 31 fungal genomes.</title>
        <authorList>
            <person name="Floudas D."/>
            <person name="Binder M."/>
            <person name="Riley R."/>
            <person name="Barry K."/>
            <person name="Blanchette R.A."/>
            <person name="Henrissat B."/>
            <person name="Martinez A.T."/>
            <person name="Otillar R."/>
            <person name="Spatafora J.W."/>
            <person name="Yadav J.S."/>
            <person name="Aerts A."/>
            <person name="Benoit I."/>
            <person name="Boyd A."/>
            <person name="Carlson A."/>
            <person name="Copeland A."/>
            <person name="Coutinho P.M."/>
            <person name="de Vries R.P."/>
            <person name="Ferreira P."/>
            <person name="Findley K."/>
            <person name="Foster B."/>
            <person name="Gaskell J."/>
            <person name="Glotzer D."/>
            <person name="Gorecki P."/>
            <person name="Heitman J."/>
            <person name="Hesse C."/>
            <person name="Hori C."/>
            <person name="Igarashi K."/>
            <person name="Jurgens J.A."/>
            <person name="Kallen N."/>
            <person name="Kersten P."/>
            <person name="Kohler A."/>
            <person name="Kuees U."/>
            <person name="Kumar T.K.A."/>
            <person name="Kuo A."/>
            <person name="LaButti K."/>
            <person name="Larrondo L.F."/>
            <person name="Lindquist E."/>
            <person name="Ling A."/>
            <person name="Lombard V."/>
            <person name="Lucas S."/>
            <person name="Lundell T."/>
            <person name="Martin R."/>
            <person name="McLaughlin D.J."/>
            <person name="Morgenstern I."/>
            <person name="Morin E."/>
            <person name="Murat C."/>
            <person name="Nagy L.G."/>
            <person name="Nolan M."/>
            <person name="Ohm R.A."/>
            <person name="Patyshakuliyeva A."/>
            <person name="Rokas A."/>
            <person name="Ruiz-Duenas F.J."/>
            <person name="Sabat G."/>
            <person name="Salamov A."/>
            <person name="Samejima M."/>
            <person name="Schmutz J."/>
            <person name="Slot J.C."/>
            <person name="St John F."/>
            <person name="Stenlid J."/>
            <person name="Sun H."/>
            <person name="Sun S."/>
            <person name="Syed K."/>
            <person name="Tsang A."/>
            <person name="Wiebenga A."/>
            <person name="Young D."/>
            <person name="Pisabarro A."/>
            <person name="Eastwood D.C."/>
            <person name="Martin F."/>
            <person name="Cullen D."/>
            <person name="Grigoriev I.V."/>
            <person name="Hibbett D.S."/>
        </authorList>
    </citation>
    <scope>NUCLEOTIDE SEQUENCE</scope>
    <source>
        <strain evidence="4">FP-58527</strain>
    </source>
</reference>
<feature type="region of interest" description="Disordered" evidence="2">
    <location>
        <begin position="1"/>
        <end position="31"/>
    </location>
</feature>
<dbReference type="Proteomes" id="UP000015241">
    <property type="component" value="Unassembled WGS sequence"/>
</dbReference>
<evidence type="ECO:0000256" key="2">
    <source>
        <dbReference type="SAM" id="MobiDB-lite"/>
    </source>
</evidence>
<gene>
    <name evidence="3" type="ORF">FOMPIDRAFT_91604</name>
</gene>
<dbReference type="InParanoid" id="S8E9W7"/>
<protein>
    <submittedName>
        <fullName evidence="3">Uncharacterized protein</fullName>
    </submittedName>
</protein>